<feature type="coiled-coil region" evidence="1">
    <location>
        <begin position="9"/>
        <end position="40"/>
    </location>
</feature>
<accession>A0A940PH91</accession>
<gene>
    <name evidence="2" type="ORF">I6N95_26660</name>
</gene>
<sequence length="98" mass="11076">MGYTIGYDIVLLDSEIETINNEINKTMDEYEEVLDNYLSSLQRIVNSAVKGGRVSTNLATYLETAKTLKEVVKDFSATTQRETEAFLADFDEADADFY</sequence>
<comment type="caution">
    <text evidence="2">The sequence shown here is derived from an EMBL/GenBank/DDBJ whole genome shotgun (WGS) entry which is preliminary data.</text>
</comment>
<dbReference type="AlphaFoldDB" id="A0A940PH91"/>
<dbReference type="RefSeq" id="WP_209533160.1">
    <property type="nucleotide sequence ID" value="NZ_JAEEGA010000034.1"/>
</dbReference>
<evidence type="ECO:0008006" key="4">
    <source>
        <dbReference type="Google" id="ProtNLM"/>
    </source>
</evidence>
<proteinExistence type="predicted"/>
<reference evidence="2" key="1">
    <citation type="submission" date="2020-12" db="EMBL/GenBank/DDBJ databases">
        <title>Vagococcus allomyrinae sp. nov. and Enterococcus lavae sp. nov., isolated from the larvae of Allomyrina dichotoma.</title>
        <authorList>
            <person name="Lee S.D."/>
        </authorList>
    </citation>
    <scope>NUCLEOTIDE SEQUENCE</scope>
    <source>
        <strain evidence="2">BWB3-3</strain>
    </source>
</reference>
<keyword evidence="1" id="KW-0175">Coiled coil</keyword>
<evidence type="ECO:0000256" key="1">
    <source>
        <dbReference type="SAM" id="Coils"/>
    </source>
</evidence>
<organism evidence="2 3">
    <name type="scientific">Vagococcus allomyrinae</name>
    <dbReference type="NCBI Taxonomy" id="2794353"/>
    <lineage>
        <taxon>Bacteria</taxon>
        <taxon>Bacillati</taxon>
        <taxon>Bacillota</taxon>
        <taxon>Bacilli</taxon>
        <taxon>Lactobacillales</taxon>
        <taxon>Enterococcaceae</taxon>
        <taxon>Vagococcus</taxon>
    </lineage>
</organism>
<dbReference type="EMBL" id="JAEEGA010000034">
    <property type="protein sequence ID" value="MBP1044597.1"/>
    <property type="molecule type" value="Genomic_DNA"/>
</dbReference>
<keyword evidence="3" id="KW-1185">Reference proteome</keyword>
<dbReference type="Proteomes" id="UP000674938">
    <property type="component" value="Unassembled WGS sequence"/>
</dbReference>
<protein>
    <recommendedName>
        <fullName evidence="4">LXG domain-containing protein</fullName>
    </recommendedName>
</protein>
<evidence type="ECO:0000313" key="2">
    <source>
        <dbReference type="EMBL" id="MBP1044597.1"/>
    </source>
</evidence>
<name>A0A940PH91_9ENTE</name>
<evidence type="ECO:0000313" key="3">
    <source>
        <dbReference type="Proteomes" id="UP000674938"/>
    </source>
</evidence>